<dbReference type="HAMAP" id="MF_02217">
    <property type="entry name" value="TrmR_methyltr"/>
    <property type="match status" value="1"/>
</dbReference>
<feature type="binding site" evidence="4">
    <location>
        <position position="186"/>
    </location>
    <ligand>
        <name>Mg(2+)</name>
        <dbReference type="ChEBI" id="CHEBI:18420"/>
    </ligand>
</feature>
<accession>A0A1U7PMX8</accession>
<dbReference type="InterPro" id="IPR050362">
    <property type="entry name" value="Cation-dep_OMT"/>
</dbReference>
<name>A0A1U7PMX8_9BACI</name>
<dbReference type="GO" id="GO:0008757">
    <property type="term" value="F:S-adenosylmethionine-dependent methyltransferase activity"/>
    <property type="evidence" value="ECO:0007669"/>
    <property type="project" value="TreeGrafter"/>
</dbReference>
<dbReference type="InterPro" id="IPR043675">
    <property type="entry name" value="TrmR_methyltr"/>
</dbReference>
<keyword evidence="1 4" id="KW-0489">Methyltransferase</keyword>
<dbReference type="Gene3D" id="3.40.50.150">
    <property type="entry name" value="Vaccinia Virus protein VP39"/>
    <property type="match status" value="1"/>
</dbReference>
<evidence type="ECO:0000256" key="4">
    <source>
        <dbReference type="HAMAP-Rule" id="MF_02217"/>
    </source>
</evidence>
<dbReference type="SUPFAM" id="SSF53335">
    <property type="entry name" value="S-adenosyl-L-methionine-dependent methyltransferases"/>
    <property type="match status" value="1"/>
</dbReference>
<dbReference type="InterPro" id="IPR002935">
    <property type="entry name" value="SAM_O-MeTrfase"/>
</dbReference>
<feature type="binding site" evidence="4">
    <location>
        <position position="96"/>
    </location>
    <ligand>
        <name>S-adenosyl-L-methionine</name>
        <dbReference type="ChEBI" id="CHEBI:59789"/>
    </ligand>
</feature>
<sequence length="251" mass="28239">MIGCEEKGAHSLSFSFHGIMVGDFLEKQVDLMEHDYSGYTAGLIRSRPDHIQVLEQYAQEHRVPIMQPEGMEAILQMLRIQRPARILEIGTAIGYSAIRMAEALPDAAIVTIERDGEMQERAKENFRDIPAGRRVRLIAGDALDLGDQMPEGPFDALFIDAAKGQYRKFFDLFSPLLGERAVVYCDNMFMHGLAAEQPEDVPKRNRSMIRKLKEFTEWIMDHPDYDSALLPAGDGILVSVKKETTREGAGI</sequence>
<proteinExistence type="inferred from homology"/>
<dbReference type="STRING" id="550447.SAMN05428946_1536"/>
<dbReference type="PANTHER" id="PTHR10509:SF14">
    <property type="entry name" value="CAFFEOYL-COA O-METHYLTRANSFERASE 3-RELATED"/>
    <property type="match status" value="1"/>
</dbReference>
<feature type="binding site" evidence="4">
    <location>
        <begin position="141"/>
        <end position="142"/>
    </location>
    <ligand>
        <name>S-adenosyl-L-methionine</name>
        <dbReference type="ChEBI" id="CHEBI:59789"/>
    </ligand>
</feature>
<dbReference type="GO" id="GO:0000287">
    <property type="term" value="F:magnesium ion binding"/>
    <property type="evidence" value="ECO:0007669"/>
    <property type="project" value="UniProtKB-UniRule"/>
</dbReference>
<protein>
    <recommendedName>
        <fullName evidence="4">tRNA 5-hydroxyuridine methyltransferase</fullName>
        <ecNumber evidence="4">2.1.1.-</ecNumber>
    </recommendedName>
    <alternativeName>
        <fullName evidence="4">ho5U methyltransferase</fullName>
    </alternativeName>
</protein>
<dbReference type="GO" id="GO:0030488">
    <property type="term" value="P:tRNA methylation"/>
    <property type="evidence" value="ECO:0007669"/>
    <property type="project" value="UniProtKB-UniRule"/>
</dbReference>
<comment type="catalytic activity">
    <reaction evidence="4">
        <text>5-hydroxyuridine(34) in tRNA + S-adenosyl-L-methionine = 5-methoxyuridine(34) in tRNA + S-adenosyl-L-homocysteine + H(+)</text>
        <dbReference type="Rhea" id="RHEA:60524"/>
        <dbReference type="Rhea" id="RHEA-COMP:13381"/>
        <dbReference type="Rhea" id="RHEA-COMP:15591"/>
        <dbReference type="ChEBI" id="CHEBI:15378"/>
        <dbReference type="ChEBI" id="CHEBI:57856"/>
        <dbReference type="ChEBI" id="CHEBI:59789"/>
        <dbReference type="ChEBI" id="CHEBI:136877"/>
        <dbReference type="ChEBI" id="CHEBI:143860"/>
    </reaction>
</comment>
<dbReference type="Proteomes" id="UP000187550">
    <property type="component" value="Unassembled WGS sequence"/>
</dbReference>
<feature type="binding site" evidence="4">
    <location>
        <position position="187"/>
    </location>
    <ligand>
        <name>Mg(2+)</name>
        <dbReference type="ChEBI" id="CHEBI:18420"/>
    </ligand>
</feature>
<gene>
    <name evidence="4" type="primary">trmR</name>
    <name evidence="5" type="ORF">SAMN05428946_1536</name>
</gene>
<dbReference type="CDD" id="cd02440">
    <property type="entry name" value="AdoMet_MTases"/>
    <property type="match status" value="1"/>
</dbReference>
<evidence type="ECO:0000256" key="2">
    <source>
        <dbReference type="ARBA" id="ARBA00022679"/>
    </source>
</evidence>
<dbReference type="PROSITE" id="PS51682">
    <property type="entry name" value="SAM_OMT_I"/>
    <property type="match status" value="1"/>
</dbReference>
<reference evidence="6" key="1">
    <citation type="submission" date="2017-01" db="EMBL/GenBank/DDBJ databases">
        <authorList>
            <person name="Varghese N."/>
            <person name="Submissions S."/>
        </authorList>
    </citation>
    <scope>NUCLEOTIDE SEQUENCE [LARGE SCALE GENOMIC DNA]</scope>
    <source>
        <strain evidence="6">MNA4</strain>
    </source>
</reference>
<feature type="binding site" evidence="4">
    <location>
        <position position="160"/>
    </location>
    <ligand>
        <name>Mg(2+)</name>
        <dbReference type="ChEBI" id="CHEBI:18420"/>
    </ligand>
</feature>
<evidence type="ECO:0000313" key="6">
    <source>
        <dbReference type="Proteomes" id="UP000187550"/>
    </source>
</evidence>
<evidence type="ECO:0000313" key="5">
    <source>
        <dbReference type="EMBL" id="SIT82674.1"/>
    </source>
</evidence>
<comment type="subunit">
    <text evidence="4">Homodimer.</text>
</comment>
<keyword evidence="4" id="KW-0479">Metal-binding</keyword>
<dbReference type="GO" id="GO:0008171">
    <property type="term" value="F:O-methyltransferase activity"/>
    <property type="evidence" value="ECO:0007669"/>
    <property type="project" value="InterPro"/>
</dbReference>
<keyword evidence="4" id="KW-0460">Magnesium</keyword>
<feature type="binding site" evidence="4">
    <location>
        <position position="113"/>
    </location>
    <ligand>
        <name>S-adenosyl-L-methionine</name>
        <dbReference type="ChEBI" id="CHEBI:59789"/>
    </ligand>
</feature>
<dbReference type="GO" id="GO:0016300">
    <property type="term" value="F:tRNA (uridine) methyltransferase activity"/>
    <property type="evidence" value="ECO:0007669"/>
    <property type="project" value="UniProtKB-UniRule"/>
</dbReference>
<keyword evidence="6" id="KW-1185">Reference proteome</keyword>
<keyword evidence="3 4" id="KW-0949">S-adenosyl-L-methionine</keyword>
<dbReference type="EMBL" id="FTPL01000002">
    <property type="protein sequence ID" value="SIT82674.1"/>
    <property type="molecule type" value="Genomic_DNA"/>
</dbReference>
<dbReference type="Pfam" id="PF01596">
    <property type="entry name" value="Methyltransf_3"/>
    <property type="match status" value="1"/>
</dbReference>
<keyword evidence="4" id="KW-0819">tRNA processing</keyword>
<feature type="binding site" evidence="4">
    <location>
        <position position="160"/>
    </location>
    <ligand>
        <name>S-adenosyl-L-methionine</name>
        <dbReference type="ChEBI" id="CHEBI:59789"/>
    </ligand>
</feature>
<dbReference type="AlphaFoldDB" id="A0A1U7PMX8"/>
<keyword evidence="2 4" id="KW-0808">Transferase</keyword>
<organism evidence="5 6">
    <name type="scientific">Edaphobacillus lindanitolerans</name>
    <dbReference type="NCBI Taxonomy" id="550447"/>
    <lineage>
        <taxon>Bacteria</taxon>
        <taxon>Bacillati</taxon>
        <taxon>Bacillota</taxon>
        <taxon>Bacilli</taxon>
        <taxon>Bacillales</taxon>
        <taxon>Bacillaceae</taxon>
        <taxon>Edaphobacillus</taxon>
    </lineage>
</organism>
<comment type="similarity">
    <text evidence="4">Belongs to the class I-like SAM-binding methyltransferase superfamily. Cation-dependent O-methyltransferase family.</text>
</comment>
<evidence type="ECO:0000256" key="1">
    <source>
        <dbReference type="ARBA" id="ARBA00022603"/>
    </source>
</evidence>
<dbReference type="PANTHER" id="PTHR10509">
    <property type="entry name" value="O-METHYLTRANSFERASE-RELATED"/>
    <property type="match status" value="1"/>
</dbReference>
<feature type="binding site" evidence="4">
    <location>
        <position position="66"/>
    </location>
    <ligand>
        <name>S-adenosyl-L-methionine</name>
        <dbReference type="ChEBI" id="CHEBI:59789"/>
    </ligand>
</feature>
<dbReference type="InterPro" id="IPR029063">
    <property type="entry name" value="SAM-dependent_MTases_sf"/>
</dbReference>
<comment type="function">
    <text evidence="4">Catalyzes the methylation of 5-hydroxyuridine (ho5U) to form 5-methoxyuridine (mo5U) at position 34 in tRNAs.</text>
</comment>
<dbReference type="EC" id="2.1.1.-" evidence="4"/>
<evidence type="ECO:0000256" key="3">
    <source>
        <dbReference type="ARBA" id="ARBA00022691"/>
    </source>
</evidence>